<dbReference type="InterPro" id="IPR015943">
    <property type="entry name" value="WD40/YVTN_repeat-like_dom_sf"/>
</dbReference>
<keyword evidence="2" id="KW-0472">Membrane</keyword>
<keyword evidence="2" id="KW-0812">Transmembrane</keyword>
<keyword evidence="4" id="KW-1185">Reference proteome</keyword>
<feature type="compositionally biased region" description="Low complexity" evidence="1">
    <location>
        <begin position="112"/>
        <end position="137"/>
    </location>
</feature>
<dbReference type="SUPFAM" id="SSF50969">
    <property type="entry name" value="YVTN repeat-like/Quinoprotein amine dehydrogenase"/>
    <property type="match status" value="1"/>
</dbReference>
<gene>
    <name evidence="3" type="ORF">SCOCK_90119</name>
</gene>
<evidence type="ECO:0000256" key="2">
    <source>
        <dbReference type="SAM" id="Phobius"/>
    </source>
</evidence>
<feature type="compositionally biased region" description="Pro residues" evidence="1">
    <location>
        <begin position="43"/>
        <end position="63"/>
    </location>
</feature>
<evidence type="ECO:0000313" key="4">
    <source>
        <dbReference type="Proteomes" id="UP001152519"/>
    </source>
</evidence>
<name>A0A9W4E1S3_9ACTN</name>
<feature type="compositionally biased region" description="Pro residues" evidence="1">
    <location>
        <begin position="1"/>
        <end position="11"/>
    </location>
</feature>
<dbReference type="EMBL" id="CAJSLV010000125">
    <property type="protein sequence ID" value="CAG6399362.1"/>
    <property type="molecule type" value="Genomic_DNA"/>
</dbReference>
<feature type="compositionally biased region" description="Pro residues" evidence="1">
    <location>
        <begin position="22"/>
        <end position="34"/>
    </location>
</feature>
<dbReference type="Gene3D" id="2.130.10.10">
    <property type="entry name" value="YVTN repeat-like/Quinoprotein amine dehydrogenase"/>
    <property type="match status" value="1"/>
</dbReference>
<dbReference type="InterPro" id="IPR011044">
    <property type="entry name" value="Quino_amine_DH_bsu"/>
</dbReference>
<feature type="compositionally biased region" description="Low complexity" evidence="1">
    <location>
        <begin position="91"/>
        <end position="103"/>
    </location>
</feature>
<reference evidence="3" key="1">
    <citation type="submission" date="2021-05" db="EMBL/GenBank/DDBJ databases">
        <authorList>
            <person name="Arsene-Ploetze F."/>
        </authorList>
    </citation>
    <scope>NUCLEOTIDE SEQUENCE</scope>
    <source>
        <strain evidence="3">DSM 42138</strain>
    </source>
</reference>
<dbReference type="Proteomes" id="UP001152519">
    <property type="component" value="Unassembled WGS sequence"/>
</dbReference>
<dbReference type="AlphaFoldDB" id="A0A9W4E1S3"/>
<evidence type="ECO:0000256" key="1">
    <source>
        <dbReference type="SAM" id="MobiDB-lite"/>
    </source>
</evidence>
<comment type="caution">
    <text evidence="3">The sequence shown here is derived from an EMBL/GenBank/DDBJ whole genome shotgun (WGS) entry which is preliminary data.</text>
</comment>
<keyword evidence="2" id="KW-1133">Transmembrane helix</keyword>
<protein>
    <submittedName>
        <fullName evidence="3">PQQ-like domain-containing protein</fullName>
    </submittedName>
</protein>
<feature type="region of interest" description="Disordered" evidence="1">
    <location>
        <begin position="1"/>
        <end position="146"/>
    </location>
</feature>
<organism evidence="3 4">
    <name type="scientific">Actinacidiphila cocklensis</name>
    <dbReference type="NCBI Taxonomy" id="887465"/>
    <lineage>
        <taxon>Bacteria</taxon>
        <taxon>Bacillati</taxon>
        <taxon>Actinomycetota</taxon>
        <taxon>Actinomycetes</taxon>
        <taxon>Kitasatosporales</taxon>
        <taxon>Streptomycetaceae</taxon>
        <taxon>Actinacidiphila</taxon>
    </lineage>
</organism>
<feature type="region of interest" description="Disordered" evidence="1">
    <location>
        <begin position="175"/>
        <end position="207"/>
    </location>
</feature>
<proteinExistence type="predicted"/>
<accession>A0A9W4E1S3</accession>
<feature type="transmembrane region" description="Helical" evidence="2">
    <location>
        <begin position="153"/>
        <end position="174"/>
    </location>
</feature>
<evidence type="ECO:0000313" key="3">
    <source>
        <dbReference type="EMBL" id="CAG6399362.1"/>
    </source>
</evidence>
<sequence length="590" mass="62262">MSQPPPPPGNPPEFGKPSDGAVPPPPGPPPPPQTQQPQMQQPQTPPPPPGYGYPAQTPPPPPGGGYGYPAPGQPQPGENPYAQPVPPAQNPYAQAPTQAAFQPQGPPPPPYASGAPQYPGQPQYGQVPPQGPYGYPQQPYPGGPGGGRSNNKLVIIIAAVVAVVLLAAGGVYLATKSGGNDPDPKPTAKPTGSGGPAPTSAPHSTELQFGWNKPADKVAEKDNLKTVFGIWFTDKYVVKGEIDKVVAYDEATGNQAWTLPAPSRGDCAAARDTYQNLAAIQYGPSCNKVMVFDLTTGAQKWSVDLPGATGSKTDFDYSQMAISGDTVGVDWLSGSIGYRLSSHAILWQGGNGNCEDDGYGGGSQFVVIVNCDYQTYKVQVIDPDNHGKAKWTWTAPGGTEVNAIVSTDPVVVVLGTDNSSATDVVTLAGGRMQSRISLGTDKYDVSLGDNGAQDVHNVLVSKDTVYLTLRSQGDSKGQVLSGIVAFNTSDGKQKWVAKPADKQDILAVDFVDGQVLALEPPDYDVPGQLVTVDPATGAMKKFAGFTDGSKDHVDLSDLENYPYWHNGHFYQVTHTVYEGNDDEMYLVEFH</sequence>